<evidence type="ECO:0000256" key="7">
    <source>
        <dbReference type="ARBA" id="ARBA00022695"/>
    </source>
</evidence>
<dbReference type="GO" id="GO:0005737">
    <property type="term" value="C:cytoplasm"/>
    <property type="evidence" value="ECO:0007669"/>
    <property type="project" value="UniProtKB-SubCell"/>
</dbReference>
<dbReference type="GO" id="GO:0000049">
    <property type="term" value="F:tRNA binding"/>
    <property type="evidence" value="ECO:0007669"/>
    <property type="project" value="TreeGrafter"/>
</dbReference>
<evidence type="ECO:0000256" key="9">
    <source>
        <dbReference type="ARBA" id="ARBA00022840"/>
    </source>
</evidence>
<dbReference type="EC" id="2.7.7.87" evidence="3"/>
<dbReference type="GO" id="GO:0003725">
    <property type="term" value="F:double-stranded RNA binding"/>
    <property type="evidence" value="ECO:0007669"/>
    <property type="project" value="InterPro"/>
</dbReference>
<dbReference type="PANTHER" id="PTHR17490">
    <property type="entry name" value="SUA5"/>
    <property type="match status" value="1"/>
</dbReference>
<comment type="similarity">
    <text evidence="2">Belongs to the SUA5 family.</text>
</comment>
<name>A0A401G190_9BACT</name>
<evidence type="ECO:0000313" key="14">
    <source>
        <dbReference type="Proteomes" id="UP000288096"/>
    </source>
</evidence>
<keyword evidence="14" id="KW-1185">Reference proteome</keyword>
<dbReference type="InterPro" id="IPR006070">
    <property type="entry name" value="Sua5-like_dom"/>
</dbReference>
<dbReference type="EMBL" id="BEXT01000001">
    <property type="protein sequence ID" value="GBC62980.1"/>
    <property type="molecule type" value="Genomic_DNA"/>
</dbReference>
<comment type="caution">
    <text evidence="13">The sequence shown here is derived from an EMBL/GenBank/DDBJ whole genome shotgun (WGS) entry which is preliminary data.</text>
</comment>
<evidence type="ECO:0000256" key="5">
    <source>
        <dbReference type="ARBA" id="ARBA00022679"/>
    </source>
</evidence>
<reference evidence="14" key="1">
    <citation type="submission" date="2017-11" db="EMBL/GenBank/DDBJ databases">
        <authorList>
            <person name="Watanabe M."/>
            <person name="Kojima H."/>
        </authorList>
    </citation>
    <scope>NUCLEOTIDE SEQUENCE [LARGE SCALE GENOMIC DNA]</scope>
    <source>
        <strain evidence="14">Tokyo 01</strain>
    </source>
</reference>
<evidence type="ECO:0000256" key="8">
    <source>
        <dbReference type="ARBA" id="ARBA00022741"/>
    </source>
</evidence>
<evidence type="ECO:0000256" key="10">
    <source>
        <dbReference type="ARBA" id="ARBA00029774"/>
    </source>
</evidence>
<proteinExistence type="inferred from homology"/>
<comment type="subcellular location">
    <subcellularLocation>
        <location evidence="1">Cytoplasm</location>
    </subcellularLocation>
</comment>
<keyword evidence="7" id="KW-0548">Nucleotidyltransferase</keyword>
<feature type="domain" description="YrdC-like" evidence="12">
    <location>
        <begin position="17"/>
        <end position="204"/>
    </location>
</feature>
<dbReference type="PROSITE" id="PS51163">
    <property type="entry name" value="YRDC"/>
    <property type="match status" value="1"/>
</dbReference>
<dbReference type="GO" id="GO:0008033">
    <property type="term" value="P:tRNA processing"/>
    <property type="evidence" value="ECO:0007669"/>
    <property type="project" value="UniProtKB-KW"/>
</dbReference>
<keyword evidence="9" id="KW-0067">ATP-binding</keyword>
<dbReference type="InterPro" id="IPR017945">
    <property type="entry name" value="DHBP_synth_RibB-like_a/b_dom"/>
</dbReference>
<keyword evidence="5" id="KW-0808">Transferase</keyword>
<gene>
    <name evidence="13" type="ORF">DENIS_3968</name>
</gene>
<dbReference type="RefSeq" id="WP_231714551.1">
    <property type="nucleotide sequence ID" value="NZ_BEXT01000001.1"/>
</dbReference>
<evidence type="ECO:0000256" key="3">
    <source>
        <dbReference type="ARBA" id="ARBA00012584"/>
    </source>
</evidence>
<evidence type="ECO:0000256" key="6">
    <source>
        <dbReference type="ARBA" id="ARBA00022694"/>
    </source>
</evidence>
<reference evidence="14" key="2">
    <citation type="submission" date="2019-01" db="EMBL/GenBank/DDBJ databases">
        <title>Genome sequence of Desulfonema ishimotonii strain Tokyo 01.</title>
        <authorList>
            <person name="Fukui M."/>
        </authorList>
    </citation>
    <scope>NUCLEOTIDE SEQUENCE [LARGE SCALE GENOMIC DNA]</scope>
    <source>
        <strain evidence="14">Tokyo 01</strain>
    </source>
</reference>
<evidence type="ECO:0000313" key="13">
    <source>
        <dbReference type="EMBL" id="GBC62980.1"/>
    </source>
</evidence>
<dbReference type="Proteomes" id="UP000288096">
    <property type="component" value="Unassembled WGS sequence"/>
</dbReference>
<keyword evidence="4" id="KW-0963">Cytoplasm</keyword>
<protein>
    <recommendedName>
        <fullName evidence="10">L-threonylcarbamoyladenylate synthase</fullName>
        <ecNumber evidence="3">2.7.7.87</ecNumber>
    </recommendedName>
    <alternativeName>
        <fullName evidence="10">L-threonylcarbamoyladenylate synthase</fullName>
    </alternativeName>
</protein>
<evidence type="ECO:0000259" key="12">
    <source>
        <dbReference type="PROSITE" id="PS51163"/>
    </source>
</evidence>
<dbReference type="GO" id="GO:0061710">
    <property type="term" value="F:L-threonylcarbamoyladenylate synthase"/>
    <property type="evidence" value="ECO:0007669"/>
    <property type="project" value="UniProtKB-EC"/>
</dbReference>
<dbReference type="Pfam" id="PF01300">
    <property type="entry name" value="Sua5_yciO_yrdC"/>
    <property type="match status" value="1"/>
</dbReference>
<evidence type="ECO:0000256" key="1">
    <source>
        <dbReference type="ARBA" id="ARBA00004496"/>
    </source>
</evidence>
<dbReference type="PANTHER" id="PTHR17490:SF16">
    <property type="entry name" value="THREONYLCARBAMOYL-AMP SYNTHASE"/>
    <property type="match status" value="1"/>
</dbReference>
<comment type="catalytic activity">
    <reaction evidence="11">
        <text>L-threonine + hydrogencarbonate + ATP = L-threonylcarbamoyladenylate + diphosphate + H2O</text>
        <dbReference type="Rhea" id="RHEA:36407"/>
        <dbReference type="ChEBI" id="CHEBI:15377"/>
        <dbReference type="ChEBI" id="CHEBI:17544"/>
        <dbReference type="ChEBI" id="CHEBI:30616"/>
        <dbReference type="ChEBI" id="CHEBI:33019"/>
        <dbReference type="ChEBI" id="CHEBI:57926"/>
        <dbReference type="ChEBI" id="CHEBI:73682"/>
        <dbReference type="EC" id="2.7.7.87"/>
    </reaction>
</comment>
<dbReference type="SUPFAM" id="SSF55821">
    <property type="entry name" value="YrdC/RibB"/>
    <property type="match status" value="1"/>
</dbReference>
<dbReference type="AlphaFoldDB" id="A0A401G190"/>
<evidence type="ECO:0000256" key="2">
    <source>
        <dbReference type="ARBA" id="ARBA00007663"/>
    </source>
</evidence>
<evidence type="ECO:0000256" key="4">
    <source>
        <dbReference type="ARBA" id="ARBA00022490"/>
    </source>
</evidence>
<dbReference type="GO" id="GO:0005524">
    <property type="term" value="F:ATP binding"/>
    <property type="evidence" value="ECO:0007669"/>
    <property type="project" value="UniProtKB-KW"/>
</dbReference>
<organism evidence="13 14">
    <name type="scientific">Desulfonema ishimotonii</name>
    <dbReference type="NCBI Taxonomy" id="45657"/>
    <lineage>
        <taxon>Bacteria</taxon>
        <taxon>Pseudomonadati</taxon>
        <taxon>Thermodesulfobacteriota</taxon>
        <taxon>Desulfobacteria</taxon>
        <taxon>Desulfobacterales</taxon>
        <taxon>Desulfococcaceae</taxon>
        <taxon>Desulfonema</taxon>
    </lineage>
</organism>
<dbReference type="NCBIfam" id="TIGR00057">
    <property type="entry name" value="L-threonylcarbamoyladenylate synthase"/>
    <property type="match status" value="1"/>
</dbReference>
<dbReference type="InterPro" id="IPR050156">
    <property type="entry name" value="TC-AMP_synthase_SUA5"/>
</dbReference>
<dbReference type="GO" id="GO:0006450">
    <property type="term" value="P:regulation of translational fidelity"/>
    <property type="evidence" value="ECO:0007669"/>
    <property type="project" value="TreeGrafter"/>
</dbReference>
<evidence type="ECO:0000256" key="11">
    <source>
        <dbReference type="ARBA" id="ARBA00048366"/>
    </source>
</evidence>
<dbReference type="Gene3D" id="3.90.870.10">
    <property type="entry name" value="DHBP synthase"/>
    <property type="match status" value="1"/>
</dbReference>
<keyword evidence="8" id="KW-0547">Nucleotide-binding</keyword>
<accession>A0A401G190</accession>
<keyword evidence="6" id="KW-0819">tRNA processing</keyword>
<sequence length="225" mass="23840">MNALSKTRNIDPFTPQPEMIAEAADHIRSGRVVVFPTMGLYGLGADAENADAVDRIFAIKGRSSQKPILVLIHHRSQLSRLVKTIPPVAEKIMNLFWPGGVTLIFEARDTLPVNLTAGTGKIGVRICEHPVAVALVQALGSPLTGTSANLSGQSGCFQVDTLSPGIAEQADLILDAGPLQHGGIASTVVDVSGDAPRVLREGRVTATAIMTAATKRDRNFVDKFV</sequence>